<dbReference type="InterPro" id="IPR001584">
    <property type="entry name" value="Integrase_cat-core"/>
</dbReference>
<organism evidence="2 3">
    <name type="scientific">Gossypium anomalum</name>
    <dbReference type="NCBI Taxonomy" id="47600"/>
    <lineage>
        <taxon>Eukaryota</taxon>
        <taxon>Viridiplantae</taxon>
        <taxon>Streptophyta</taxon>
        <taxon>Embryophyta</taxon>
        <taxon>Tracheophyta</taxon>
        <taxon>Spermatophyta</taxon>
        <taxon>Magnoliopsida</taxon>
        <taxon>eudicotyledons</taxon>
        <taxon>Gunneridae</taxon>
        <taxon>Pentapetalae</taxon>
        <taxon>rosids</taxon>
        <taxon>malvids</taxon>
        <taxon>Malvales</taxon>
        <taxon>Malvaceae</taxon>
        <taxon>Malvoideae</taxon>
        <taxon>Gossypium</taxon>
    </lineage>
</organism>
<dbReference type="CDD" id="cd01647">
    <property type="entry name" value="RT_LTR"/>
    <property type="match status" value="1"/>
</dbReference>
<dbReference type="InterPro" id="IPR012337">
    <property type="entry name" value="RNaseH-like_sf"/>
</dbReference>
<name>A0A8J6DA17_9ROSI</name>
<dbReference type="SUPFAM" id="SSF56672">
    <property type="entry name" value="DNA/RNA polymerases"/>
    <property type="match status" value="1"/>
</dbReference>
<dbReference type="OrthoDB" id="674670at2759"/>
<dbReference type="GO" id="GO:0003676">
    <property type="term" value="F:nucleic acid binding"/>
    <property type="evidence" value="ECO:0007669"/>
    <property type="project" value="InterPro"/>
</dbReference>
<evidence type="ECO:0000313" key="3">
    <source>
        <dbReference type="Proteomes" id="UP000701853"/>
    </source>
</evidence>
<accession>A0A8J6DA17</accession>
<gene>
    <name evidence="2" type="ORF">CXB51_003249</name>
</gene>
<evidence type="ECO:0000313" key="2">
    <source>
        <dbReference type="EMBL" id="KAG8501159.1"/>
    </source>
</evidence>
<dbReference type="Pfam" id="PF00078">
    <property type="entry name" value="RVT_1"/>
    <property type="match status" value="1"/>
</dbReference>
<keyword evidence="3" id="KW-1185">Reference proteome</keyword>
<dbReference type="AlphaFoldDB" id="A0A8J6DA17"/>
<reference evidence="2 3" key="1">
    <citation type="journal article" date="2021" name="bioRxiv">
        <title>The Gossypium anomalum genome as a resource for cotton improvement and evolutionary analysis of hybrid incompatibility.</title>
        <authorList>
            <person name="Grover C.E."/>
            <person name="Yuan D."/>
            <person name="Arick M.A."/>
            <person name="Miller E.R."/>
            <person name="Hu G."/>
            <person name="Peterson D.G."/>
            <person name="Wendel J.F."/>
            <person name="Udall J.A."/>
        </authorList>
    </citation>
    <scope>NUCLEOTIDE SEQUENCE [LARGE SCALE GENOMIC DNA]</scope>
    <source>
        <strain evidence="2">JFW-Udall</strain>
        <tissue evidence="2">Leaf</tissue>
    </source>
</reference>
<dbReference type="InterPro" id="IPR043502">
    <property type="entry name" value="DNA/RNA_pol_sf"/>
</dbReference>
<proteinExistence type="predicted"/>
<comment type="caution">
    <text evidence="2">The sequence shown here is derived from an EMBL/GenBank/DDBJ whole genome shotgun (WGS) entry which is preliminary data.</text>
</comment>
<protein>
    <recommendedName>
        <fullName evidence="1">Integrase catalytic domain-containing protein</fullName>
    </recommendedName>
</protein>
<dbReference type="PANTHER" id="PTHR24559">
    <property type="entry name" value="TRANSPOSON TY3-I GAG-POL POLYPROTEIN"/>
    <property type="match status" value="1"/>
</dbReference>
<dbReference type="Proteomes" id="UP000701853">
    <property type="component" value="Chromosome 2"/>
</dbReference>
<dbReference type="PROSITE" id="PS50994">
    <property type="entry name" value="INTEGRASE"/>
    <property type="match status" value="1"/>
</dbReference>
<dbReference type="PANTHER" id="PTHR24559:SF447">
    <property type="entry name" value="RNA-DIRECTED DNA POLYMERASE HOMOLOG"/>
    <property type="match status" value="1"/>
</dbReference>
<dbReference type="Gene3D" id="3.30.420.10">
    <property type="entry name" value="Ribonuclease H-like superfamily/Ribonuclease H"/>
    <property type="match status" value="1"/>
</dbReference>
<dbReference type="InterPro" id="IPR053134">
    <property type="entry name" value="RNA-dir_DNA_polymerase"/>
</dbReference>
<feature type="domain" description="Integrase catalytic" evidence="1">
    <location>
        <begin position="230"/>
        <end position="361"/>
    </location>
</feature>
<dbReference type="SUPFAM" id="SSF53098">
    <property type="entry name" value="Ribonuclease H-like"/>
    <property type="match status" value="1"/>
</dbReference>
<dbReference type="GO" id="GO:0015074">
    <property type="term" value="P:DNA integration"/>
    <property type="evidence" value="ECO:0007669"/>
    <property type="project" value="InterPro"/>
</dbReference>
<dbReference type="Gene3D" id="3.10.10.10">
    <property type="entry name" value="HIV Type 1 Reverse Transcriptase, subunit A, domain 1"/>
    <property type="match status" value="1"/>
</dbReference>
<sequence>MSPWRALVLFVKKKDGTMRMCIDYRQLNKLTIKNKYPLPRIDGLFDQFQVAFVFSKINFRLGYHHLRVNEVDMHNTTFRTCYGQFKFLVIPFELTNASVAFMDLMNQVFQPYLDQFVVVFIDDILVYSKTEDEHDEHLRVPNNVSKIRSFLDLTRYYRHFVEGFSLISAPLTKLLCKGVPFVWTDVQQSSFEKLKSVQAQASVLISGSEFVVYSDASRVGLGCVLMQDGKICVPNNGDLRQSILREAHSSPYTMHPGSNKMYRDLRAIMIDFVSGLHLTPTKKDSKLAKLYISEIVRLHGFPVSIISDRDPRFTSRFWKKLHEALSSRLDFSTAFHPQTDGQFGRLIQILEDMLRSCIINF</sequence>
<dbReference type="InterPro" id="IPR000477">
    <property type="entry name" value="RT_dom"/>
</dbReference>
<dbReference type="Gene3D" id="3.30.70.270">
    <property type="match status" value="1"/>
</dbReference>
<dbReference type="InterPro" id="IPR043128">
    <property type="entry name" value="Rev_trsase/Diguanyl_cyclase"/>
</dbReference>
<dbReference type="EMBL" id="JAHUZN010000002">
    <property type="protein sequence ID" value="KAG8501159.1"/>
    <property type="molecule type" value="Genomic_DNA"/>
</dbReference>
<evidence type="ECO:0000259" key="1">
    <source>
        <dbReference type="PROSITE" id="PS50994"/>
    </source>
</evidence>
<dbReference type="InterPro" id="IPR036397">
    <property type="entry name" value="RNaseH_sf"/>
</dbReference>